<evidence type="ECO:0000256" key="6">
    <source>
        <dbReference type="SAM" id="Phobius"/>
    </source>
</evidence>
<feature type="region of interest" description="Disordered" evidence="5">
    <location>
        <begin position="298"/>
        <end position="321"/>
    </location>
</feature>
<feature type="transmembrane region" description="Helical" evidence="6">
    <location>
        <begin position="200"/>
        <end position="224"/>
    </location>
</feature>
<keyword evidence="8" id="KW-1185">Reference proteome</keyword>
<dbReference type="Gene3D" id="1.20.1280.290">
    <property type="match status" value="2"/>
</dbReference>
<comment type="caution">
    <text evidence="7">The sequence shown here is derived from an EMBL/GenBank/DDBJ whole genome shotgun (WGS) entry which is preliminary data.</text>
</comment>
<comment type="subcellular location">
    <subcellularLocation>
        <location evidence="1">Membrane</location>
        <topology evidence="1">Multi-pass membrane protein</topology>
    </subcellularLocation>
</comment>
<evidence type="ECO:0000313" key="7">
    <source>
        <dbReference type="EMBL" id="ORX85336.1"/>
    </source>
</evidence>
<dbReference type="PANTHER" id="PTHR16201:SF11">
    <property type="entry name" value="PQ-LOOP REPEAT-CONTAINING PROTEIN"/>
    <property type="match status" value="1"/>
</dbReference>
<keyword evidence="4 6" id="KW-0472">Membrane</keyword>
<feature type="transmembrane region" description="Helical" evidence="6">
    <location>
        <begin position="230"/>
        <end position="255"/>
    </location>
</feature>
<evidence type="ECO:0008006" key="9">
    <source>
        <dbReference type="Google" id="ProtNLM"/>
    </source>
</evidence>
<dbReference type="OrthoDB" id="19344at2759"/>
<name>A0A1Y1XIW8_9FUNG</name>
<accession>A0A1Y1XIW8</accession>
<evidence type="ECO:0000256" key="3">
    <source>
        <dbReference type="ARBA" id="ARBA00022989"/>
    </source>
</evidence>
<sequence length="321" mass="36833">MSNCERNDLGAFEVSLGVFITTFLVVSYMPQIFKLIKTKNSYGISPYAQMLSFTAQTLTLFNIFLLQQEIFDCCIIGKYKILYCLGKLIGFIQVFIQWGCITTIVFLFIRYYPCNRNQEYTAIGTQGEILIKEWKVIVRIIYFLIGLMIVIITLTLDAIFMNWDTESIIYLAGVYGVSSSVFSLIQFLPQIRKTFVEKSVGALSIPSMLIQCPGSFILVLFLAIQPGTNWTTWITYFAGGTLQGILLILCIYYNLKNGNNNYVNYETEPESEPEHDIEIEKENENEHEHNRDLDIDIDVENNNDDNKDIDKNQNVHDADLI</sequence>
<dbReference type="EMBL" id="MCFG01000037">
    <property type="protein sequence ID" value="ORX85336.1"/>
    <property type="molecule type" value="Genomic_DNA"/>
</dbReference>
<dbReference type="InterPro" id="IPR006603">
    <property type="entry name" value="PQ-loop_rpt"/>
</dbReference>
<feature type="transmembrane region" description="Helical" evidence="6">
    <location>
        <begin position="167"/>
        <end position="188"/>
    </location>
</feature>
<gene>
    <name evidence="7" type="ORF">BCR32DRAFT_217141</name>
</gene>
<evidence type="ECO:0000256" key="4">
    <source>
        <dbReference type="ARBA" id="ARBA00023136"/>
    </source>
</evidence>
<evidence type="ECO:0000313" key="8">
    <source>
        <dbReference type="Proteomes" id="UP000193944"/>
    </source>
</evidence>
<reference evidence="7 8" key="1">
    <citation type="submission" date="2016-08" db="EMBL/GenBank/DDBJ databases">
        <title>A Parts List for Fungal Cellulosomes Revealed by Comparative Genomics.</title>
        <authorList>
            <consortium name="DOE Joint Genome Institute"/>
            <person name="Haitjema C.H."/>
            <person name="Gilmore S.P."/>
            <person name="Henske J.K."/>
            <person name="Solomon K.V."/>
            <person name="De Groot R."/>
            <person name="Kuo A."/>
            <person name="Mondo S.J."/>
            <person name="Salamov A.A."/>
            <person name="Labutti K."/>
            <person name="Zhao Z."/>
            <person name="Chiniquy J."/>
            <person name="Barry K."/>
            <person name="Brewer H.M."/>
            <person name="Purvine S.O."/>
            <person name="Wright A.T."/>
            <person name="Boxma B."/>
            <person name="Van Alen T."/>
            <person name="Hackstein J.H."/>
            <person name="Baker S.E."/>
            <person name="Grigoriev I.V."/>
            <person name="O'Malley M.A."/>
        </authorList>
    </citation>
    <scope>NUCLEOTIDE SEQUENCE [LARGE SCALE GENOMIC DNA]</scope>
    <source>
        <strain evidence="7 8">S4</strain>
    </source>
</reference>
<dbReference type="Proteomes" id="UP000193944">
    <property type="component" value="Unassembled WGS sequence"/>
</dbReference>
<evidence type="ECO:0000256" key="1">
    <source>
        <dbReference type="ARBA" id="ARBA00004141"/>
    </source>
</evidence>
<feature type="transmembrane region" description="Helical" evidence="6">
    <location>
        <begin position="12"/>
        <end position="29"/>
    </location>
</feature>
<organism evidence="7 8">
    <name type="scientific">Anaeromyces robustus</name>
    <dbReference type="NCBI Taxonomy" id="1754192"/>
    <lineage>
        <taxon>Eukaryota</taxon>
        <taxon>Fungi</taxon>
        <taxon>Fungi incertae sedis</taxon>
        <taxon>Chytridiomycota</taxon>
        <taxon>Chytridiomycota incertae sedis</taxon>
        <taxon>Neocallimastigomycetes</taxon>
        <taxon>Neocallimastigales</taxon>
        <taxon>Neocallimastigaceae</taxon>
        <taxon>Anaeromyces</taxon>
    </lineage>
</organism>
<reference evidence="7 8" key="2">
    <citation type="submission" date="2016-08" db="EMBL/GenBank/DDBJ databases">
        <title>Pervasive Adenine N6-methylation of Active Genes in Fungi.</title>
        <authorList>
            <consortium name="DOE Joint Genome Institute"/>
            <person name="Mondo S.J."/>
            <person name="Dannebaum R.O."/>
            <person name="Kuo R.C."/>
            <person name="Labutti K."/>
            <person name="Haridas S."/>
            <person name="Kuo A."/>
            <person name="Salamov A."/>
            <person name="Ahrendt S.R."/>
            <person name="Lipzen A."/>
            <person name="Sullivan W."/>
            <person name="Andreopoulos W.B."/>
            <person name="Clum A."/>
            <person name="Lindquist E."/>
            <person name="Daum C."/>
            <person name="Ramamoorthy G.K."/>
            <person name="Gryganskyi A."/>
            <person name="Culley D."/>
            <person name="Magnuson J.K."/>
            <person name="James T.Y."/>
            <person name="O'Malley M.A."/>
            <person name="Stajich J.E."/>
            <person name="Spatafora J.W."/>
            <person name="Visel A."/>
            <person name="Grigoriev I.V."/>
        </authorList>
    </citation>
    <scope>NUCLEOTIDE SEQUENCE [LARGE SCALE GENOMIC DNA]</scope>
    <source>
        <strain evidence="7 8">S4</strain>
    </source>
</reference>
<dbReference type="Pfam" id="PF04193">
    <property type="entry name" value="PQ-loop"/>
    <property type="match status" value="2"/>
</dbReference>
<keyword evidence="2 6" id="KW-0812">Transmembrane</keyword>
<evidence type="ECO:0000256" key="2">
    <source>
        <dbReference type="ARBA" id="ARBA00022692"/>
    </source>
</evidence>
<proteinExistence type="predicted"/>
<dbReference type="GO" id="GO:0016020">
    <property type="term" value="C:membrane"/>
    <property type="evidence" value="ECO:0007669"/>
    <property type="project" value="UniProtKB-SubCell"/>
</dbReference>
<keyword evidence="3 6" id="KW-1133">Transmembrane helix</keyword>
<dbReference type="PANTHER" id="PTHR16201">
    <property type="entry name" value="SEVEN TRANSMEMBRANE PROTEIN 1-RELATED"/>
    <property type="match status" value="1"/>
</dbReference>
<protein>
    <recommendedName>
        <fullName evidence="9">PQ-loop-domain-containing protein</fullName>
    </recommendedName>
</protein>
<feature type="transmembrane region" description="Helical" evidence="6">
    <location>
        <begin position="140"/>
        <end position="161"/>
    </location>
</feature>
<dbReference type="AlphaFoldDB" id="A0A1Y1XIW8"/>
<feature type="compositionally biased region" description="Basic and acidic residues" evidence="5">
    <location>
        <begin position="304"/>
        <end position="321"/>
    </location>
</feature>
<evidence type="ECO:0000256" key="5">
    <source>
        <dbReference type="SAM" id="MobiDB-lite"/>
    </source>
</evidence>
<feature type="transmembrane region" description="Helical" evidence="6">
    <location>
        <begin position="88"/>
        <end position="109"/>
    </location>
</feature>
<dbReference type="InterPro" id="IPR051415">
    <property type="entry name" value="LAAT-1"/>
</dbReference>
<dbReference type="SMART" id="SM00679">
    <property type="entry name" value="CTNS"/>
    <property type="match status" value="2"/>
</dbReference>